<proteinExistence type="predicted"/>
<sequence>MVQSVFCTPHHTASAWISTVLSPISSLTEGLGIGMAIFHSVNNGWADSRQSVRHANQHIQLQNHSTTTSHLARDFCLIKRSTTQTGLLFEYYTNRLEFPLQLYFRDPKIFLFFVVHIHLLLIFL</sequence>
<evidence type="ECO:0000313" key="1">
    <source>
        <dbReference type="EMBL" id="CAD9040629.1"/>
    </source>
</evidence>
<name>A0A7S1NTT1_9EUGL</name>
<accession>A0A7S1NTT1</accession>
<dbReference type="AlphaFoldDB" id="A0A7S1NTT1"/>
<gene>
    <name evidence="1" type="ORF">EGYM00392_LOCUS51797</name>
</gene>
<organism evidence="1">
    <name type="scientific">Eutreptiella gymnastica</name>
    <dbReference type="NCBI Taxonomy" id="73025"/>
    <lineage>
        <taxon>Eukaryota</taxon>
        <taxon>Discoba</taxon>
        <taxon>Euglenozoa</taxon>
        <taxon>Euglenida</taxon>
        <taxon>Spirocuta</taxon>
        <taxon>Euglenophyceae</taxon>
        <taxon>Eutreptiales</taxon>
        <taxon>Eutreptiaceae</taxon>
        <taxon>Eutreptiella</taxon>
    </lineage>
</organism>
<reference evidence="1" key="1">
    <citation type="submission" date="2021-01" db="EMBL/GenBank/DDBJ databases">
        <authorList>
            <person name="Corre E."/>
            <person name="Pelletier E."/>
            <person name="Niang G."/>
            <person name="Scheremetjew M."/>
            <person name="Finn R."/>
            <person name="Kale V."/>
            <person name="Holt S."/>
            <person name="Cochrane G."/>
            <person name="Meng A."/>
            <person name="Brown T."/>
            <person name="Cohen L."/>
        </authorList>
    </citation>
    <scope>NUCLEOTIDE SEQUENCE</scope>
    <source>
        <strain evidence="1">NIES-381</strain>
    </source>
</reference>
<dbReference type="EMBL" id="HBGA01141164">
    <property type="protein sequence ID" value="CAD9040629.1"/>
    <property type="molecule type" value="Transcribed_RNA"/>
</dbReference>
<protein>
    <submittedName>
        <fullName evidence="1">Uncharacterized protein</fullName>
    </submittedName>
</protein>